<evidence type="ECO:0000313" key="3">
    <source>
        <dbReference type="WBParaSite" id="GPUH_0001954601-mRNA-1"/>
    </source>
</evidence>
<accession>A0A183EEY0</accession>
<dbReference type="AlphaFoldDB" id="A0A183EEY0"/>
<organism evidence="3">
    <name type="scientific">Gongylonema pulchrum</name>
    <dbReference type="NCBI Taxonomy" id="637853"/>
    <lineage>
        <taxon>Eukaryota</taxon>
        <taxon>Metazoa</taxon>
        <taxon>Ecdysozoa</taxon>
        <taxon>Nematoda</taxon>
        <taxon>Chromadorea</taxon>
        <taxon>Rhabditida</taxon>
        <taxon>Spirurina</taxon>
        <taxon>Spiruromorpha</taxon>
        <taxon>Spiruroidea</taxon>
        <taxon>Gongylonematidae</taxon>
        <taxon>Gongylonema</taxon>
    </lineage>
</organism>
<evidence type="ECO:0000313" key="2">
    <source>
        <dbReference type="Proteomes" id="UP000271098"/>
    </source>
</evidence>
<evidence type="ECO:0000313" key="1">
    <source>
        <dbReference type="EMBL" id="VDN34004.1"/>
    </source>
</evidence>
<protein>
    <submittedName>
        <fullName evidence="1 3">Uncharacterized protein</fullName>
    </submittedName>
</protein>
<proteinExistence type="predicted"/>
<keyword evidence="2" id="KW-1185">Reference proteome</keyword>
<name>A0A183EEY0_9BILA</name>
<gene>
    <name evidence="1" type="ORF">GPUH_LOCUS19521</name>
</gene>
<reference evidence="3" key="1">
    <citation type="submission" date="2016-06" db="UniProtKB">
        <authorList>
            <consortium name="WormBaseParasite"/>
        </authorList>
    </citation>
    <scope>IDENTIFICATION</scope>
</reference>
<dbReference type="OrthoDB" id="7873042at2759"/>
<dbReference type="WBParaSite" id="GPUH_0001954601-mRNA-1">
    <property type="protein sequence ID" value="GPUH_0001954601-mRNA-1"/>
    <property type="gene ID" value="GPUH_0001954601"/>
</dbReference>
<reference evidence="1 2" key="2">
    <citation type="submission" date="2018-11" db="EMBL/GenBank/DDBJ databases">
        <authorList>
            <consortium name="Pathogen Informatics"/>
        </authorList>
    </citation>
    <scope>NUCLEOTIDE SEQUENCE [LARGE SCALE GENOMIC DNA]</scope>
</reference>
<dbReference type="EMBL" id="UYRT01088665">
    <property type="protein sequence ID" value="VDN34004.1"/>
    <property type="molecule type" value="Genomic_DNA"/>
</dbReference>
<dbReference type="Proteomes" id="UP000271098">
    <property type="component" value="Unassembled WGS sequence"/>
</dbReference>
<sequence length="165" mass="19072">MARERFWQKIIRGGLLVKEEPPTESEQPMFDPEQGSDNEMLERKCESIGMEVPDGPYSVLGIFDIAAVKRNDAESDYWGDPRFLCNRRNAFNWKRDKSSKHTLGPNARRFVKQLLFGKLDVPASRLDSSYYQPKMYTRIVLSNLRKLCLEKKKAVNAEEVGTLLQ</sequence>